<dbReference type="InterPro" id="IPR001761">
    <property type="entry name" value="Peripla_BP/Lac1_sug-bd_dom"/>
</dbReference>
<evidence type="ECO:0000256" key="2">
    <source>
        <dbReference type="ARBA" id="ARBA00023125"/>
    </source>
</evidence>
<dbReference type="PANTHER" id="PTHR30146:SF109">
    <property type="entry name" value="HTH-TYPE TRANSCRIPTIONAL REGULATOR GALS"/>
    <property type="match status" value="1"/>
</dbReference>
<dbReference type="EMBL" id="CP058561">
    <property type="protein sequence ID" value="QUH28876.1"/>
    <property type="molecule type" value="Genomic_DNA"/>
</dbReference>
<name>A0A8J8M9J0_9FIRM</name>
<dbReference type="InterPro" id="IPR028082">
    <property type="entry name" value="Peripla_BP_I"/>
</dbReference>
<keyword evidence="1" id="KW-0805">Transcription regulation</keyword>
<dbReference type="Gene3D" id="1.10.260.40">
    <property type="entry name" value="lambda repressor-like DNA-binding domains"/>
    <property type="match status" value="1"/>
</dbReference>
<protein>
    <submittedName>
        <fullName evidence="5">LacI family DNA-binding transcriptional regulator</fullName>
    </submittedName>
</protein>
<dbReference type="GO" id="GO:0000976">
    <property type="term" value="F:transcription cis-regulatory region binding"/>
    <property type="evidence" value="ECO:0007669"/>
    <property type="project" value="TreeGrafter"/>
</dbReference>
<accession>A0A8J8M9J0</accession>
<evidence type="ECO:0000313" key="6">
    <source>
        <dbReference type="Proteomes" id="UP000677305"/>
    </source>
</evidence>
<dbReference type="InterPro" id="IPR000843">
    <property type="entry name" value="HTH_LacI"/>
</dbReference>
<evidence type="ECO:0000256" key="3">
    <source>
        <dbReference type="ARBA" id="ARBA00023163"/>
    </source>
</evidence>
<keyword evidence="6" id="KW-1185">Reference proteome</keyword>
<dbReference type="RefSeq" id="WP_212693073.1">
    <property type="nucleotide sequence ID" value="NZ_CP058561.1"/>
</dbReference>
<dbReference type="Proteomes" id="UP000677305">
    <property type="component" value="Chromosome"/>
</dbReference>
<dbReference type="AlphaFoldDB" id="A0A8J8M9J0"/>
<dbReference type="Gene3D" id="3.40.50.2300">
    <property type="match status" value="2"/>
</dbReference>
<evidence type="ECO:0000256" key="1">
    <source>
        <dbReference type="ARBA" id="ARBA00023015"/>
    </source>
</evidence>
<dbReference type="Pfam" id="PF00356">
    <property type="entry name" value="LacI"/>
    <property type="match status" value="1"/>
</dbReference>
<dbReference type="SUPFAM" id="SSF53822">
    <property type="entry name" value="Periplasmic binding protein-like I"/>
    <property type="match status" value="1"/>
</dbReference>
<evidence type="ECO:0000259" key="4">
    <source>
        <dbReference type="PROSITE" id="PS50932"/>
    </source>
</evidence>
<dbReference type="GO" id="GO:0003700">
    <property type="term" value="F:DNA-binding transcription factor activity"/>
    <property type="evidence" value="ECO:0007669"/>
    <property type="project" value="TreeGrafter"/>
</dbReference>
<reference evidence="5 6" key="1">
    <citation type="submission" date="2020-07" db="EMBL/GenBank/DDBJ databases">
        <title>Vallitalea guaymasensis genome.</title>
        <authorList>
            <person name="Postec A."/>
        </authorList>
    </citation>
    <scope>NUCLEOTIDE SEQUENCE [LARGE SCALE GENOMIC DNA]</scope>
    <source>
        <strain evidence="5 6">Ra1766G1</strain>
    </source>
</reference>
<dbReference type="SMART" id="SM00354">
    <property type="entry name" value="HTH_LACI"/>
    <property type="match status" value="1"/>
</dbReference>
<feature type="domain" description="HTH lacI-type" evidence="4">
    <location>
        <begin position="2"/>
        <end position="56"/>
    </location>
</feature>
<gene>
    <name evidence="5" type="ORF">HYG85_08070</name>
</gene>
<proteinExistence type="predicted"/>
<keyword evidence="3" id="KW-0804">Transcription</keyword>
<evidence type="ECO:0000313" key="5">
    <source>
        <dbReference type="EMBL" id="QUH28876.1"/>
    </source>
</evidence>
<sequence length="332" mass="37157">MPTIQEVAKKAGVSVATVSRVLNDNGPVSSNTRKKVQGVIDELNYQPNLLGRNLRRSETRMILVLLQNISNPFYSKIVKGMEDTAHENGYNVLICNTNTDIDLESIYLDFLKNKLVDGVIFTCTAMVTEEFNKLAKYYPVVLCNEYNKDIKAPIVTIDNEIAGYEATSHLIKLGHKKIGMISVNNVGSSYDRMKGYMRAIEEAGLEVNEDYIVYHTFSYKGGMRGIKQLFELDEPPTAVFCISDLIAVGAIKELKSKGLRVPNDVAIVGFDNNSIAPMYDPSITTIAQPRYDIGKKTMEIMLQRIKGNENNNHIVKLEHDLIIRESTLPSVD</sequence>
<dbReference type="PANTHER" id="PTHR30146">
    <property type="entry name" value="LACI-RELATED TRANSCRIPTIONAL REPRESSOR"/>
    <property type="match status" value="1"/>
</dbReference>
<organism evidence="5 6">
    <name type="scientific">Vallitalea guaymasensis</name>
    <dbReference type="NCBI Taxonomy" id="1185412"/>
    <lineage>
        <taxon>Bacteria</taxon>
        <taxon>Bacillati</taxon>
        <taxon>Bacillota</taxon>
        <taxon>Clostridia</taxon>
        <taxon>Lachnospirales</taxon>
        <taxon>Vallitaleaceae</taxon>
        <taxon>Vallitalea</taxon>
    </lineage>
</organism>
<dbReference type="CDD" id="cd06284">
    <property type="entry name" value="PBP1_LacI-like"/>
    <property type="match status" value="1"/>
</dbReference>
<dbReference type="PROSITE" id="PS00356">
    <property type="entry name" value="HTH_LACI_1"/>
    <property type="match status" value="1"/>
</dbReference>
<dbReference type="KEGG" id="vgu:HYG85_08070"/>
<dbReference type="PRINTS" id="PR00036">
    <property type="entry name" value="HTHLACI"/>
</dbReference>
<dbReference type="Pfam" id="PF00532">
    <property type="entry name" value="Peripla_BP_1"/>
    <property type="match status" value="1"/>
</dbReference>
<dbReference type="CDD" id="cd01392">
    <property type="entry name" value="HTH_LacI"/>
    <property type="match status" value="1"/>
</dbReference>
<dbReference type="SUPFAM" id="SSF47413">
    <property type="entry name" value="lambda repressor-like DNA-binding domains"/>
    <property type="match status" value="1"/>
</dbReference>
<dbReference type="PROSITE" id="PS50932">
    <property type="entry name" value="HTH_LACI_2"/>
    <property type="match status" value="1"/>
</dbReference>
<keyword evidence="2 5" id="KW-0238">DNA-binding</keyword>
<dbReference type="InterPro" id="IPR010982">
    <property type="entry name" value="Lambda_DNA-bd_dom_sf"/>
</dbReference>